<accession>A0A840RET0</accession>
<proteinExistence type="predicted"/>
<keyword evidence="2" id="KW-1185">Reference proteome</keyword>
<dbReference type="EMBL" id="JACHHN010000003">
    <property type="protein sequence ID" value="MBB5190853.1"/>
    <property type="molecule type" value="Genomic_DNA"/>
</dbReference>
<dbReference type="Proteomes" id="UP000543030">
    <property type="component" value="Unassembled WGS sequence"/>
</dbReference>
<organism evidence="1 2">
    <name type="scientific">Silvimonas terrae</name>
    <dbReference type="NCBI Taxonomy" id="300266"/>
    <lineage>
        <taxon>Bacteria</taxon>
        <taxon>Pseudomonadati</taxon>
        <taxon>Pseudomonadota</taxon>
        <taxon>Betaproteobacteria</taxon>
        <taxon>Neisseriales</taxon>
        <taxon>Chitinibacteraceae</taxon>
        <taxon>Silvimonas</taxon>
    </lineage>
</organism>
<dbReference type="RefSeq" id="WP_184099287.1">
    <property type="nucleotide sequence ID" value="NZ_JACHHN010000003.1"/>
</dbReference>
<gene>
    <name evidence="1" type="ORF">HNQ50_001576</name>
</gene>
<name>A0A840RET0_9NEIS</name>
<evidence type="ECO:0000313" key="1">
    <source>
        <dbReference type="EMBL" id="MBB5190853.1"/>
    </source>
</evidence>
<evidence type="ECO:0000313" key="2">
    <source>
        <dbReference type="Proteomes" id="UP000543030"/>
    </source>
</evidence>
<sequence>MSHSWINHHAWFSRRHILLASGPAFGKALPQRRRAPIEQSTESAITRLQQLLAQSPRGRFGIDTLQLMIGAPWVRYTVLPWQDNLKRDADWQGYARVLLGQQYGVGTETWRIQVAEGVYGRPRLAAAMDQGLYQTLVELAKTQKVRLTHCEPLLTAAINRHHKALKGKEFVLLLIEAEHSTCVFWRSGWRASVTLPFALNPRPDGEALAALVRDAAMLVSDFMPRQVYVVSSDIQLQAADLQSEGMTLQPLGGVHPRFAWPADWREAAEPVLAGQV</sequence>
<reference evidence="1 2" key="1">
    <citation type="submission" date="2020-08" db="EMBL/GenBank/DDBJ databases">
        <title>Genomic Encyclopedia of Type Strains, Phase IV (KMG-IV): sequencing the most valuable type-strain genomes for metagenomic binning, comparative biology and taxonomic classification.</title>
        <authorList>
            <person name="Goeker M."/>
        </authorList>
    </citation>
    <scope>NUCLEOTIDE SEQUENCE [LARGE SCALE GENOMIC DNA]</scope>
    <source>
        <strain evidence="1 2">DSM 18233</strain>
    </source>
</reference>
<protein>
    <submittedName>
        <fullName evidence="1">Uncharacterized protein</fullName>
    </submittedName>
</protein>
<dbReference type="AlphaFoldDB" id="A0A840RET0"/>
<comment type="caution">
    <text evidence="1">The sequence shown here is derived from an EMBL/GenBank/DDBJ whole genome shotgun (WGS) entry which is preliminary data.</text>
</comment>